<feature type="compositionally biased region" description="Polar residues" evidence="1">
    <location>
        <begin position="41"/>
        <end position="50"/>
    </location>
</feature>
<evidence type="ECO:0000313" key="3">
    <source>
        <dbReference type="EMBL" id="KJV08676.1"/>
    </source>
</evidence>
<organism evidence="3 4">
    <name type="scientific">Elstera litoralis</name>
    <dbReference type="NCBI Taxonomy" id="552518"/>
    <lineage>
        <taxon>Bacteria</taxon>
        <taxon>Pseudomonadati</taxon>
        <taxon>Pseudomonadota</taxon>
        <taxon>Alphaproteobacteria</taxon>
        <taxon>Rhodospirillales</taxon>
        <taxon>Rhodospirillaceae</taxon>
        <taxon>Elstera</taxon>
    </lineage>
</organism>
<name>A0A0F3IPM7_9PROT</name>
<feature type="region of interest" description="Disordered" evidence="1">
    <location>
        <begin position="1"/>
        <end position="65"/>
    </location>
</feature>
<accession>A0A0F3IPM7</accession>
<evidence type="ECO:0000259" key="2">
    <source>
        <dbReference type="Pfam" id="PF13763"/>
    </source>
</evidence>
<feature type="compositionally biased region" description="Low complexity" evidence="1">
    <location>
        <begin position="20"/>
        <end position="35"/>
    </location>
</feature>
<sequence length="65" mass="7135">MRQGPQIKRPRGRSQGGYQGNSNQSNGGSGNNNNRKPGSARHQTFDSNGPDTRVRGTAIQVYEKY</sequence>
<dbReference type="Pfam" id="PF13763">
    <property type="entry name" value="DUF4167"/>
    <property type="match status" value="1"/>
</dbReference>
<comment type="caution">
    <text evidence="3">The sequence shown here is derived from an EMBL/GenBank/DDBJ whole genome shotgun (WGS) entry which is preliminary data.</text>
</comment>
<protein>
    <recommendedName>
        <fullName evidence="2">DUF4167 domain-containing protein</fullName>
    </recommendedName>
</protein>
<proteinExistence type="predicted"/>
<dbReference type="EMBL" id="LAJY01000489">
    <property type="protein sequence ID" value="KJV08676.1"/>
    <property type="molecule type" value="Genomic_DNA"/>
</dbReference>
<dbReference type="Proteomes" id="UP000033774">
    <property type="component" value="Unassembled WGS sequence"/>
</dbReference>
<evidence type="ECO:0000313" key="4">
    <source>
        <dbReference type="Proteomes" id="UP000033774"/>
    </source>
</evidence>
<dbReference type="OrthoDB" id="9816310at2"/>
<dbReference type="AlphaFoldDB" id="A0A0F3IPM7"/>
<keyword evidence="4" id="KW-1185">Reference proteome</keyword>
<reference evidence="3 4" key="1">
    <citation type="submission" date="2015-03" db="EMBL/GenBank/DDBJ databases">
        <title>Draft genome sequence of Elstera litoralis.</title>
        <authorList>
            <person name="Rahalkar M.C."/>
            <person name="Dhakephalkar P.K."/>
            <person name="Pore S.D."/>
            <person name="Arora P."/>
            <person name="Kapse N.G."/>
            <person name="Pandit P.S."/>
        </authorList>
    </citation>
    <scope>NUCLEOTIDE SEQUENCE [LARGE SCALE GENOMIC DNA]</scope>
    <source>
        <strain evidence="3 4">Dia-1</strain>
    </source>
</reference>
<dbReference type="RefSeq" id="WP_045776793.1">
    <property type="nucleotide sequence ID" value="NZ_LAJY01000489.1"/>
</dbReference>
<dbReference type="InterPro" id="IPR025430">
    <property type="entry name" value="DUF4167"/>
</dbReference>
<feature type="non-terminal residue" evidence="3">
    <location>
        <position position="65"/>
    </location>
</feature>
<feature type="domain" description="DUF4167" evidence="2">
    <location>
        <begin position="30"/>
        <end position="65"/>
    </location>
</feature>
<gene>
    <name evidence="3" type="ORF">VZ95_16255</name>
</gene>
<evidence type="ECO:0000256" key="1">
    <source>
        <dbReference type="SAM" id="MobiDB-lite"/>
    </source>
</evidence>